<dbReference type="EMBL" id="ML742059">
    <property type="protein sequence ID" value="KAE8152091.1"/>
    <property type="molecule type" value="Genomic_DNA"/>
</dbReference>
<gene>
    <name evidence="3" type="ORF">BDV25DRAFT_138256</name>
</gene>
<reference evidence="3 4" key="1">
    <citation type="submission" date="2019-04" db="EMBL/GenBank/DDBJ databases">
        <title>Friends and foes A comparative genomics study of 23 Aspergillus species from section Flavi.</title>
        <authorList>
            <consortium name="DOE Joint Genome Institute"/>
            <person name="Kjaerbolling I."/>
            <person name="Vesth T."/>
            <person name="Frisvad J.C."/>
            <person name="Nybo J.L."/>
            <person name="Theobald S."/>
            <person name="Kildgaard S."/>
            <person name="Isbrandt T."/>
            <person name="Kuo A."/>
            <person name="Sato A."/>
            <person name="Lyhne E.K."/>
            <person name="Kogle M.E."/>
            <person name="Wiebenga A."/>
            <person name="Kun R.S."/>
            <person name="Lubbers R.J."/>
            <person name="Makela M.R."/>
            <person name="Barry K."/>
            <person name="Chovatia M."/>
            <person name="Clum A."/>
            <person name="Daum C."/>
            <person name="Haridas S."/>
            <person name="He G."/>
            <person name="LaButti K."/>
            <person name="Lipzen A."/>
            <person name="Mondo S."/>
            <person name="Riley R."/>
            <person name="Salamov A."/>
            <person name="Simmons B.A."/>
            <person name="Magnuson J.K."/>
            <person name="Henrissat B."/>
            <person name="Mortensen U.H."/>
            <person name="Larsen T.O."/>
            <person name="Devries R.P."/>
            <person name="Grigoriev I.V."/>
            <person name="Machida M."/>
            <person name="Baker S.E."/>
            <person name="Andersen M.R."/>
        </authorList>
    </citation>
    <scope>NUCLEOTIDE SEQUENCE [LARGE SCALE GENOMIC DNA]</scope>
    <source>
        <strain evidence="3 4">IBT 18842</strain>
    </source>
</reference>
<dbReference type="Proteomes" id="UP000325780">
    <property type="component" value="Unassembled WGS sequence"/>
</dbReference>
<sequence length="202" mass="22834">MLYILIIITLYLTALATAGLPLPPEPVKDLKTENLLSHCLEITITNEIREARGRSAIRGPRPLSPDVSPDPPRSRQRGPLQRRDLPPLYMRAKCRNSPTDAFHYSRLELDKCLGLIHEDSEYTLIAMENGDGIKKAGCRACTYGNYVPYPNTNFVYPYQIICTCRMDTMILSLRFDGRGVFEYDSKSGRLTCFKNQGTLEAT</sequence>
<organism evidence="3 4">
    <name type="scientific">Aspergillus avenaceus</name>
    <dbReference type="NCBI Taxonomy" id="36643"/>
    <lineage>
        <taxon>Eukaryota</taxon>
        <taxon>Fungi</taxon>
        <taxon>Dikarya</taxon>
        <taxon>Ascomycota</taxon>
        <taxon>Pezizomycotina</taxon>
        <taxon>Eurotiomycetes</taxon>
        <taxon>Eurotiomycetidae</taxon>
        <taxon>Eurotiales</taxon>
        <taxon>Aspergillaceae</taxon>
        <taxon>Aspergillus</taxon>
        <taxon>Aspergillus subgen. Circumdati</taxon>
    </lineage>
</organism>
<proteinExistence type="predicted"/>
<name>A0A5N6U1G7_ASPAV</name>
<feature type="region of interest" description="Disordered" evidence="1">
    <location>
        <begin position="54"/>
        <end position="82"/>
    </location>
</feature>
<feature type="signal peptide" evidence="2">
    <location>
        <begin position="1"/>
        <end position="18"/>
    </location>
</feature>
<dbReference type="AlphaFoldDB" id="A0A5N6U1G7"/>
<evidence type="ECO:0000313" key="4">
    <source>
        <dbReference type="Proteomes" id="UP000325780"/>
    </source>
</evidence>
<protein>
    <recommendedName>
        <fullName evidence="5">Cyanovirin-N domain-containing protein</fullName>
    </recommendedName>
</protein>
<accession>A0A5N6U1G7</accession>
<evidence type="ECO:0008006" key="5">
    <source>
        <dbReference type="Google" id="ProtNLM"/>
    </source>
</evidence>
<keyword evidence="4" id="KW-1185">Reference proteome</keyword>
<evidence type="ECO:0000256" key="2">
    <source>
        <dbReference type="SAM" id="SignalP"/>
    </source>
</evidence>
<feature type="chain" id="PRO_5024821134" description="Cyanovirin-N domain-containing protein" evidence="2">
    <location>
        <begin position="19"/>
        <end position="202"/>
    </location>
</feature>
<evidence type="ECO:0000313" key="3">
    <source>
        <dbReference type="EMBL" id="KAE8152091.1"/>
    </source>
</evidence>
<keyword evidence="2" id="KW-0732">Signal</keyword>
<evidence type="ECO:0000256" key="1">
    <source>
        <dbReference type="SAM" id="MobiDB-lite"/>
    </source>
</evidence>